<dbReference type="Pfam" id="PF13576">
    <property type="entry name" value="Pentapeptide_3"/>
    <property type="match status" value="1"/>
</dbReference>
<feature type="compositionally biased region" description="Acidic residues" evidence="1">
    <location>
        <begin position="248"/>
        <end position="258"/>
    </location>
</feature>
<dbReference type="PATRIC" id="fig|307121.4.peg.5194"/>
<dbReference type="Proteomes" id="UP000199393">
    <property type="component" value="Chromosome I"/>
</dbReference>
<dbReference type="STRING" id="307121.GA0070620_5092"/>
<keyword evidence="2" id="KW-0812">Transmembrane</keyword>
<dbReference type="EMBL" id="LT598496">
    <property type="protein sequence ID" value="SBV29517.1"/>
    <property type="molecule type" value="Genomic_DNA"/>
</dbReference>
<organism evidence="3 4">
    <name type="scientific">Micromonospora krabiensis</name>
    <dbReference type="NCBI Taxonomy" id="307121"/>
    <lineage>
        <taxon>Bacteria</taxon>
        <taxon>Bacillati</taxon>
        <taxon>Actinomycetota</taxon>
        <taxon>Actinomycetes</taxon>
        <taxon>Micromonosporales</taxon>
        <taxon>Micromonosporaceae</taxon>
        <taxon>Micromonospora</taxon>
    </lineage>
</organism>
<accession>A0A1C3NA97</accession>
<sequence length="495" mass="53476">MRHHAHVALRLSKVLSGLSAALLLTAAGLAIPSESWAAISAGIVEVWVAYLLAILGAASAIAGIALRRKSERPKSLSAAPAPPERQLQLIPSWTIPAGVLLVATATASTILWLQADIPSGGTDIQQAQLRATAIRTGLSVGAGVAGALALLVALRRQQLAERTQQAAEYDAVEKRVTELYVKAAEQLGSDKAPVRLAGLYALERLAQDNPIHRTSITEVICAYLRMPYKVNEVPREPDPDYAENPGLEPDEDDSSEDSTGERQVRLAAQRILARHLRPSTSGGLASPSYWGPLRIDLSGAALVNLDLSKCVISEADFSNAIFYGKAIFAEVAFAGDATFLEATFRSSALFDDADFAQWASFGGTKILGEARFGGVRFKGGTWFGGTQFSKKAAWFDDTVFMESASFRGQIFPGRAIFDRADFKDGVDFDSTEFNESAWFEESIFRLSANFRHAVFSEPPSLEGALAPPSDERGDDVWPDGWQRDMKTTMLIRSPG</sequence>
<evidence type="ECO:0000256" key="1">
    <source>
        <dbReference type="SAM" id="MobiDB-lite"/>
    </source>
</evidence>
<feature type="transmembrane region" description="Helical" evidence="2">
    <location>
        <begin position="47"/>
        <end position="66"/>
    </location>
</feature>
<evidence type="ECO:0000256" key="2">
    <source>
        <dbReference type="SAM" id="Phobius"/>
    </source>
</evidence>
<keyword evidence="2" id="KW-0472">Membrane</keyword>
<dbReference type="Gene3D" id="2.160.20.80">
    <property type="entry name" value="E3 ubiquitin-protein ligase SopA"/>
    <property type="match status" value="1"/>
</dbReference>
<feature type="region of interest" description="Disordered" evidence="1">
    <location>
        <begin position="233"/>
        <end position="261"/>
    </location>
</feature>
<feature type="transmembrane region" description="Helical" evidence="2">
    <location>
        <begin position="133"/>
        <end position="154"/>
    </location>
</feature>
<evidence type="ECO:0000313" key="4">
    <source>
        <dbReference type="Proteomes" id="UP000199393"/>
    </source>
</evidence>
<reference evidence="4" key="1">
    <citation type="submission" date="2016-06" db="EMBL/GenBank/DDBJ databases">
        <authorList>
            <person name="Varghese N."/>
        </authorList>
    </citation>
    <scope>NUCLEOTIDE SEQUENCE [LARGE SCALE GENOMIC DNA]</scope>
    <source>
        <strain evidence="4">DSM 45344</strain>
    </source>
</reference>
<dbReference type="AlphaFoldDB" id="A0A1C3NA97"/>
<protein>
    <submittedName>
        <fullName evidence="3">Pentapeptide repeat-containing protein</fullName>
    </submittedName>
</protein>
<feature type="transmembrane region" description="Helical" evidence="2">
    <location>
        <begin position="87"/>
        <end position="113"/>
    </location>
</feature>
<keyword evidence="2" id="KW-1133">Transmembrane helix</keyword>
<evidence type="ECO:0000313" key="3">
    <source>
        <dbReference type="EMBL" id="SBV29517.1"/>
    </source>
</evidence>
<dbReference type="SUPFAM" id="SSF141571">
    <property type="entry name" value="Pentapeptide repeat-like"/>
    <property type="match status" value="1"/>
</dbReference>
<gene>
    <name evidence="3" type="ORF">GA0070620_5092</name>
</gene>
<keyword evidence="4" id="KW-1185">Reference proteome</keyword>
<name>A0A1C3NA97_9ACTN</name>
<dbReference type="InterPro" id="IPR001646">
    <property type="entry name" value="5peptide_repeat"/>
</dbReference>
<proteinExistence type="predicted"/>